<evidence type="ECO:0000256" key="1">
    <source>
        <dbReference type="SAM" id="MobiDB-lite"/>
    </source>
</evidence>
<feature type="region of interest" description="Disordered" evidence="1">
    <location>
        <begin position="1"/>
        <end position="26"/>
    </location>
</feature>
<dbReference type="EMBL" id="AKHW03006283">
    <property type="protein sequence ID" value="KYO22141.1"/>
    <property type="molecule type" value="Genomic_DNA"/>
</dbReference>
<organism evidence="2 3">
    <name type="scientific">Alligator mississippiensis</name>
    <name type="common">American alligator</name>
    <dbReference type="NCBI Taxonomy" id="8496"/>
    <lineage>
        <taxon>Eukaryota</taxon>
        <taxon>Metazoa</taxon>
        <taxon>Chordata</taxon>
        <taxon>Craniata</taxon>
        <taxon>Vertebrata</taxon>
        <taxon>Euteleostomi</taxon>
        <taxon>Archelosauria</taxon>
        <taxon>Archosauria</taxon>
        <taxon>Crocodylia</taxon>
        <taxon>Alligatoridae</taxon>
        <taxon>Alligatorinae</taxon>
        <taxon>Alligator</taxon>
    </lineage>
</organism>
<keyword evidence="3" id="KW-1185">Reference proteome</keyword>
<protein>
    <submittedName>
        <fullName evidence="2">Uncharacterized protein</fullName>
    </submittedName>
</protein>
<sequence>MLANLLKFRHRASEKEQSRDHTRKTSSAFKTVKTTFFKTNPFILFVQSNGLRLANWENAKKPNPPKLSPTPQAPNSRKKAMK</sequence>
<feature type="region of interest" description="Disordered" evidence="1">
    <location>
        <begin position="56"/>
        <end position="82"/>
    </location>
</feature>
<dbReference type="Proteomes" id="UP000050525">
    <property type="component" value="Unassembled WGS sequence"/>
</dbReference>
<name>A0A151MCA7_ALLMI</name>
<proteinExistence type="predicted"/>
<reference evidence="2 3" key="1">
    <citation type="journal article" date="2012" name="Genome Biol.">
        <title>Sequencing three crocodilian genomes to illuminate the evolution of archosaurs and amniotes.</title>
        <authorList>
            <person name="St John J.A."/>
            <person name="Braun E.L."/>
            <person name="Isberg S.R."/>
            <person name="Miles L.G."/>
            <person name="Chong A.Y."/>
            <person name="Gongora J."/>
            <person name="Dalzell P."/>
            <person name="Moran C."/>
            <person name="Bed'hom B."/>
            <person name="Abzhanov A."/>
            <person name="Burgess S.C."/>
            <person name="Cooksey A.M."/>
            <person name="Castoe T.A."/>
            <person name="Crawford N.G."/>
            <person name="Densmore L.D."/>
            <person name="Drew J.C."/>
            <person name="Edwards S.V."/>
            <person name="Faircloth B.C."/>
            <person name="Fujita M.K."/>
            <person name="Greenwold M.J."/>
            <person name="Hoffmann F.G."/>
            <person name="Howard J.M."/>
            <person name="Iguchi T."/>
            <person name="Janes D.E."/>
            <person name="Khan S.Y."/>
            <person name="Kohno S."/>
            <person name="de Koning A.J."/>
            <person name="Lance S.L."/>
            <person name="McCarthy F.M."/>
            <person name="McCormack J.E."/>
            <person name="Merchant M.E."/>
            <person name="Peterson D.G."/>
            <person name="Pollock D.D."/>
            <person name="Pourmand N."/>
            <person name="Raney B.J."/>
            <person name="Roessler K.A."/>
            <person name="Sanford J.R."/>
            <person name="Sawyer R.H."/>
            <person name="Schmidt C.J."/>
            <person name="Triplett E.W."/>
            <person name="Tuberville T.D."/>
            <person name="Venegas-Anaya M."/>
            <person name="Howard J.T."/>
            <person name="Jarvis E.D."/>
            <person name="Guillette L.J.Jr."/>
            <person name="Glenn T.C."/>
            <person name="Green R.E."/>
            <person name="Ray D.A."/>
        </authorList>
    </citation>
    <scope>NUCLEOTIDE SEQUENCE [LARGE SCALE GENOMIC DNA]</scope>
    <source>
        <strain evidence="2">KSC_2009_1</strain>
    </source>
</reference>
<accession>A0A151MCA7</accession>
<dbReference type="AlphaFoldDB" id="A0A151MCA7"/>
<feature type="compositionally biased region" description="Pro residues" evidence="1">
    <location>
        <begin position="62"/>
        <end position="72"/>
    </location>
</feature>
<feature type="compositionally biased region" description="Basic and acidic residues" evidence="1">
    <location>
        <begin position="11"/>
        <end position="20"/>
    </location>
</feature>
<gene>
    <name evidence="2" type="ORF">Y1Q_0000739</name>
</gene>
<comment type="caution">
    <text evidence="2">The sequence shown here is derived from an EMBL/GenBank/DDBJ whole genome shotgun (WGS) entry which is preliminary data.</text>
</comment>
<evidence type="ECO:0000313" key="3">
    <source>
        <dbReference type="Proteomes" id="UP000050525"/>
    </source>
</evidence>
<evidence type="ECO:0000313" key="2">
    <source>
        <dbReference type="EMBL" id="KYO22141.1"/>
    </source>
</evidence>